<dbReference type="PATRIC" id="fig|1029756.8.peg.2148"/>
<dbReference type="Gene3D" id="1.10.150.250">
    <property type="entry name" value="Flavinator of succinate dehydrogenase"/>
    <property type="match status" value="1"/>
</dbReference>
<dbReference type="HOGENOM" id="CLU_103054_1_3_5"/>
<sequence>MSDELEVRRRRALWRAGHRGTKELDILVGRFADARLAGMSLDDLEGFERFLKATEPEIQHWLLGPEGGAAGTEFADVVDEIRRFHGLA</sequence>
<dbReference type="Proteomes" id="UP000018542">
    <property type="component" value="Chromosome"/>
</dbReference>
<keyword evidence="3" id="KW-0143">Chaperone</keyword>
<keyword evidence="5" id="KW-1185">Reference proteome</keyword>
<dbReference type="InterPro" id="IPR036714">
    <property type="entry name" value="SDH_sf"/>
</dbReference>
<evidence type="ECO:0000313" key="4">
    <source>
        <dbReference type="EMBL" id="AHB48699.1"/>
    </source>
</evidence>
<name>V5SFG0_9HYPH</name>
<organism evidence="4 5">
    <name type="scientific">Hyphomicrobium nitrativorans NL23</name>
    <dbReference type="NCBI Taxonomy" id="1029756"/>
    <lineage>
        <taxon>Bacteria</taxon>
        <taxon>Pseudomonadati</taxon>
        <taxon>Pseudomonadota</taxon>
        <taxon>Alphaproteobacteria</taxon>
        <taxon>Hyphomicrobiales</taxon>
        <taxon>Hyphomicrobiaceae</taxon>
        <taxon>Hyphomicrobium</taxon>
    </lineage>
</organism>
<proteinExistence type="inferred from homology"/>
<evidence type="ECO:0000256" key="1">
    <source>
        <dbReference type="ARBA" id="ARBA00008571"/>
    </source>
</evidence>
<dbReference type="RefSeq" id="WP_023787422.1">
    <property type="nucleotide sequence ID" value="NC_022997.1"/>
</dbReference>
<dbReference type="EMBL" id="CP006912">
    <property type="protein sequence ID" value="AHB48699.1"/>
    <property type="molecule type" value="Genomic_DNA"/>
</dbReference>
<dbReference type="STRING" id="1029756.W911_10330"/>
<dbReference type="SUPFAM" id="SSF109910">
    <property type="entry name" value="YgfY-like"/>
    <property type="match status" value="1"/>
</dbReference>
<dbReference type="AlphaFoldDB" id="V5SFG0"/>
<dbReference type="KEGG" id="hni:W911_10330"/>
<reference evidence="4 5" key="1">
    <citation type="journal article" date="2014" name="Genome Announc.">
        <title>Complete Genome Sequence of Hyphomicrobium nitrativorans Strain NL23, a Denitrifying Bacterium Isolated from Biofilm of a Methanol-Fed Denitrification System Treating Seawater at the Montreal Biodome.</title>
        <authorList>
            <person name="Martineau C."/>
            <person name="Villeneuve C."/>
            <person name="Mauffrey F."/>
            <person name="Villemur R."/>
        </authorList>
    </citation>
    <scope>NUCLEOTIDE SEQUENCE [LARGE SCALE GENOMIC DNA]</scope>
    <source>
        <strain evidence="4">NL23</strain>
    </source>
</reference>
<evidence type="ECO:0000256" key="2">
    <source>
        <dbReference type="ARBA" id="ARBA00019418"/>
    </source>
</evidence>
<comment type="similarity">
    <text evidence="1">Belongs to the SdhE FAD assembly factor family.</text>
</comment>
<protein>
    <recommendedName>
        <fullName evidence="2">FAD assembly factor SdhE</fullName>
    </recommendedName>
</protein>
<gene>
    <name evidence="4" type="ORF">W911_10330</name>
</gene>
<evidence type="ECO:0000313" key="5">
    <source>
        <dbReference type="Proteomes" id="UP000018542"/>
    </source>
</evidence>
<dbReference type="Pfam" id="PF03937">
    <property type="entry name" value="Sdh5"/>
    <property type="match status" value="1"/>
</dbReference>
<dbReference type="InterPro" id="IPR005631">
    <property type="entry name" value="SDH"/>
</dbReference>
<accession>V5SFG0</accession>
<dbReference type="OrthoDB" id="9807264at2"/>
<evidence type="ECO:0000256" key="3">
    <source>
        <dbReference type="ARBA" id="ARBA00023186"/>
    </source>
</evidence>